<organism evidence="5 6">
    <name type="scientific">Crenobacter oryzisoli</name>
    <dbReference type="NCBI Taxonomy" id="3056844"/>
    <lineage>
        <taxon>Bacteria</taxon>
        <taxon>Pseudomonadati</taxon>
        <taxon>Pseudomonadota</taxon>
        <taxon>Betaproteobacteria</taxon>
        <taxon>Neisseriales</taxon>
        <taxon>Neisseriaceae</taxon>
        <taxon>Crenobacter</taxon>
    </lineage>
</organism>
<accession>A0ABT7XT08</accession>
<dbReference type="PANTHER" id="PTHR47894">
    <property type="entry name" value="HTH-TYPE TRANSCRIPTIONAL REGULATOR GADX"/>
    <property type="match status" value="1"/>
</dbReference>
<reference evidence="5" key="1">
    <citation type="submission" date="2023-06" db="EMBL/GenBank/DDBJ databases">
        <authorList>
            <person name="Zhang S."/>
        </authorList>
    </citation>
    <scope>NUCLEOTIDE SEQUENCE</scope>
    <source>
        <strain evidence="5">SG2303</strain>
    </source>
</reference>
<proteinExistence type="predicted"/>
<feature type="domain" description="HTH araC/xylS-type" evidence="4">
    <location>
        <begin position="232"/>
        <end position="330"/>
    </location>
</feature>
<dbReference type="Pfam" id="PF12833">
    <property type="entry name" value="HTH_18"/>
    <property type="match status" value="1"/>
</dbReference>
<evidence type="ECO:0000313" key="6">
    <source>
        <dbReference type="Proteomes" id="UP001168540"/>
    </source>
</evidence>
<keyword evidence="2" id="KW-0238">DNA-binding</keyword>
<dbReference type="InterPro" id="IPR009057">
    <property type="entry name" value="Homeodomain-like_sf"/>
</dbReference>
<gene>
    <name evidence="5" type="ORF">QU481_19005</name>
</gene>
<dbReference type="InterPro" id="IPR018060">
    <property type="entry name" value="HTH_AraC"/>
</dbReference>
<dbReference type="EMBL" id="JAUEDK010000047">
    <property type="protein sequence ID" value="MDN0076937.1"/>
    <property type="molecule type" value="Genomic_DNA"/>
</dbReference>
<sequence length="332" mass="36707">METMIQAATLTGYFQVAFKHGINSLELLRQVGIDAVLLTSPEHRLPVTAVCELLERSAAVSGCTTFGLEMAELRQKRDVGAIGLLLAHKRTLREALLAAQQYRHLLNDALGLYIENAGDTVVIREEIISDAPHRARQATELAVGVLTKIFRALLGPNWHPRSVNFTHPEPADSRMHRSFFACPVHFSSEFNGIVCNAADLDAPNPAADLALVRYAESLAAPLNAASPDSLVADVRKAVYLLLPLEQANIDKVAQHLHMSTRTLQRRLDDLDVDFSAVLAGVRHELAVRYLSNPRFSLGRIAALLGYARQASFTRWFSARFGMTPRAWRATRI</sequence>
<comment type="caution">
    <text evidence="5">The sequence shown here is derived from an EMBL/GenBank/DDBJ whole genome shotgun (WGS) entry which is preliminary data.</text>
</comment>
<keyword evidence="3" id="KW-0804">Transcription</keyword>
<evidence type="ECO:0000256" key="1">
    <source>
        <dbReference type="ARBA" id="ARBA00023015"/>
    </source>
</evidence>
<keyword evidence="6" id="KW-1185">Reference proteome</keyword>
<evidence type="ECO:0000256" key="3">
    <source>
        <dbReference type="ARBA" id="ARBA00023163"/>
    </source>
</evidence>
<dbReference type="RefSeq" id="WP_289831570.1">
    <property type="nucleotide sequence ID" value="NZ_JAUEDK010000047.1"/>
</dbReference>
<evidence type="ECO:0000313" key="5">
    <source>
        <dbReference type="EMBL" id="MDN0076937.1"/>
    </source>
</evidence>
<protein>
    <submittedName>
        <fullName evidence="5">AraC family transcriptional regulator</fullName>
    </submittedName>
</protein>
<dbReference type="Pfam" id="PF12625">
    <property type="entry name" value="Arabinose_bd"/>
    <property type="match status" value="1"/>
</dbReference>
<dbReference type="InterPro" id="IPR032687">
    <property type="entry name" value="AraC-type_N"/>
</dbReference>
<dbReference type="Proteomes" id="UP001168540">
    <property type="component" value="Unassembled WGS sequence"/>
</dbReference>
<name>A0ABT7XT08_9NEIS</name>
<dbReference type="SMART" id="SM00342">
    <property type="entry name" value="HTH_ARAC"/>
    <property type="match status" value="1"/>
</dbReference>
<dbReference type="PROSITE" id="PS01124">
    <property type="entry name" value="HTH_ARAC_FAMILY_2"/>
    <property type="match status" value="1"/>
</dbReference>
<dbReference type="Gene3D" id="1.10.10.60">
    <property type="entry name" value="Homeodomain-like"/>
    <property type="match status" value="1"/>
</dbReference>
<dbReference type="SUPFAM" id="SSF46689">
    <property type="entry name" value="Homeodomain-like"/>
    <property type="match status" value="1"/>
</dbReference>
<dbReference type="PANTHER" id="PTHR47894:SF4">
    <property type="entry name" value="HTH-TYPE TRANSCRIPTIONAL REGULATOR GADX"/>
    <property type="match status" value="1"/>
</dbReference>
<keyword evidence="1" id="KW-0805">Transcription regulation</keyword>
<evidence type="ECO:0000256" key="2">
    <source>
        <dbReference type="ARBA" id="ARBA00023125"/>
    </source>
</evidence>
<evidence type="ECO:0000259" key="4">
    <source>
        <dbReference type="PROSITE" id="PS01124"/>
    </source>
</evidence>